<keyword evidence="4" id="KW-1133">Transmembrane helix</keyword>
<comment type="pathway">
    <text evidence="1">Lipid metabolism.</text>
</comment>
<comment type="caution">
    <text evidence="6">The sequence shown here is derived from an EMBL/GenBank/DDBJ whole genome shotgun (WGS) entry which is preliminary data.</text>
</comment>
<dbReference type="EMBL" id="BAABBO010000012">
    <property type="protein sequence ID" value="GAA3969534.1"/>
    <property type="molecule type" value="Genomic_DNA"/>
</dbReference>
<feature type="domain" description="Phospholipid/glycerol acyltransferase" evidence="5">
    <location>
        <begin position="88"/>
        <end position="202"/>
    </location>
</feature>
<dbReference type="RefSeq" id="WP_344807632.1">
    <property type="nucleotide sequence ID" value="NZ_BAABBO010000012.1"/>
</dbReference>
<organism evidence="6 7">
    <name type="scientific">Allohahella marinimesophila</name>
    <dbReference type="NCBI Taxonomy" id="1054972"/>
    <lineage>
        <taxon>Bacteria</taxon>
        <taxon>Pseudomonadati</taxon>
        <taxon>Pseudomonadota</taxon>
        <taxon>Gammaproteobacteria</taxon>
        <taxon>Oceanospirillales</taxon>
        <taxon>Hahellaceae</taxon>
        <taxon>Allohahella</taxon>
    </lineage>
</organism>
<evidence type="ECO:0000313" key="6">
    <source>
        <dbReference type="EMBL" id="GAA3969534.1"/>
    </source>
</evidence>
<protein>
    <submittedName>
        <fullName evidence="6">1-acyl-sn-glycerol-3-phosphate acyltransferase</fullName>
    </submittedName>
</protein>
<sequence length="257" mass="28366">MTHTSGKTSARSVRESLALLRGLIFYVGYGSAMALSGVAVLLAVPVCRFPMRYRVLSQFSIAIIYWARLVCGMRFRCEGQENIPATPCVVVSNHESAWETFFLGWMFRPQATVLKKELLNIPLFGWGLRMLRPIPLDRNKPTAALKLVLREGTAAIQEGCWVVIYPEGTRVRPMMTGRFNKGGAMLAIRSGVPILPVAHNAGSCWPAGMIRKYPGQIRVKIGAPIQTAGRTVDEVHGELEAAIRQSMQTLRATTVPL</sequence>
<dbReference type="Pfam" id="PF01553">
    <property type="entry name" value="Acyltransferase"/>
    <property type="match status" value="1"/>
</dbReference>
<evidence type="ECO:0000256" key="1">
    <source>
        <dbReference type="ARBA" id="ARBA00005189"/>
    </source>
</evidence>
<dbReference type="PANTHER" id="PTHR10434:SF40">
    <property type="entry name" value="1-ACYL-SN-GLYCEROL-3-PHOSPHATE ACYLTRANSFERASE"/>
    <property type="match status" value="1"/>
</dbReference>
<dbReference type="Proteomes" id="UP001501337">
    <property type="component" value="Unassembled WGS sequence"/>
</dbReference>
<evidence type="ECO:0000256" key="4">
    <source>
        <dbReference type="SAM" id="Phobius"/>
    </source>
</evidence>
<dbReference type="SUPFAM" id="SSF69593">
    <property type="entry name" value="Glycerol-3-phosphate (1)-acyltransferase"/>
    <property type="match status" value="1"/>
</dbReference>
<evidence type="ECO:0000313" key="7">
    <source>
        <dbReference type="Proteomes" id="UP001501337"/>
    </source>
</evidence>
<reference evidence="7" key="1">
    <citation type="journal article" date="2019" name="Int. J. Syst. Evol. Microbiol.">
        <title>The Global Catalogue of Microorganisms (GCM) 10K type strain sequencing project: providing services to taxonomists for standard genome sequencing and annotation.</title>
        <authorList>
            <consortium name="The Broad Institute Genomics Platform"/>
            <consortium name="The Broad Institute Genome Sequencing Center for Infectious Disease"/>
            <person name="Wu L."/>
            <person name="Ma J."/>
        </authorList>
    </citation>
    <scope>NUCLEOTIDE SEQUENCE [LARGE SCALE GENOMIC DNA]</scope>
    <source>
        <strain evidence="7">JCM 17555</strain>
    </source>
</reference>
<dbReference type="SMART" id="SM00563">
    <property type="entry name" value="PlsC"/>
    <property type="match status" value="1"/>
</dbReference>
<dbReference type="CDD" id="cd07989">
    <property type="entry name" value="LPLAT_AGPAT-like"/>
    <property type="match status" value="1"/>
</dbReference>
<feature type="transmembrane region" description="Helical" evidence="4">
    <location>
        <begin position="23"/>
        <end position="44"/>
    </location>
</feature>
<name>A0ABP7PQI3_9GAMM</name>
<dbReference type="InterPro" id="IPR002123">
    <property type="entry name" value="Plipid/glycerol_acylTrfase"/>
</dbReference>
<gene>
    <name evidence="6" type="ORF">GCM10022278_29100</name>
</gene>
<evidence type="ECO:0000259" key="5">
    <source>
        <dbReference type="SMART" id="SM00563"/>
    </source>
</evidence>
<proteinExistence type="predicted"/>
<dbReference type="PANTHER" id="PTHR10434">
    <property type="entry name" value="1-ACYL-SN-GLYCEROL-3-PHOSPHATE ACYLTRANSFERASE"/>
    <property type="match status" value="1"/>
</dbReference>
<keyword evidence="2" id="KW-0808">Transferase</keyword>
<evidence type="ECO:0000256" key="3">
    <source>
        <dbReference type="ARBA" id="ARBA00023315"/>
    </source>
</evidence>
<keyword evidence="4" id="KW-0472">Membrane</keyword>
<keyword evidence="7" id="KW-1185">Reference proteome</keyword>
<accession>A0ABP7PQI3</accession>
<keyword evidence="4" id="KW-0812">Transmembrane</keyword>
<keyword evidence="3 6" id="KW-0012">Acyltransferase</keyword>
<dbReference type="GO" id="GO:0016746">
    <property type="term" value="F:acyltransferase activity"/>
    <property type="evidence" value="ECO:0007669"/>
    <property type="project" value="UniProtKB-KW"/>
</dbReference>
<evidence type="ECO:0000256" key="2">
    <source>
        <dbReference type="ARBA" id="ARBA00022679"/>
    </source>
</evidence>